<protein>
    <submittedName>
        <fullName evidence="2">Uncharacterized protein</fullName>
    </submittedName>
</protein>
<organism evidence="2 3">
    <name type="scientific">Pisolithus microcarpus 441</name>
    <dbReference type="NCBI Taxonomy" id="765257"/>
    <lineage>
        <taxon>Eukaryota</taxon>
        <taxon>Fungi</taxon>
        <taxon>Dikarya</taxon>
        <taxon>Basidiomycota</taxon>
        <taxon>Agaricomycotina</taxon>
        <taxon>Agaricomycetes</taxon>
        <taxon>Agaricomycetidae</taxon>
        <taxon>Boletales</taxon>
        <taxon>Sclerodermatineae</taxon>
        <taxon>Pisolithaceae</taxon>
        <taxon>Pisolithus</taxon>
    </lineage>
</organism>
<dbReference type="Proteomes" id="UP000054018">
    <property type="component" value="Unassembled WGS sequence"/>
</dbReference>
<dbReference type="AlphaFoldDB" id="A0A0C9Y2A6"/>
<reference evidence="2 3" key="1">
    <citation type="submission" date="2014-04" db="EMBL/GenBank/DDBJ databases">
        <authorList>
            <consortium name="DOE Joint Genome Institute"/>
            <person name="Kuo A."/>
            <person name="Kohler A."/>
            <person name="Costa M.D."/>
            <person name="Nagy L.G."/>
            <person name="Floudas D."/>
            <person name="Copeland A."/>
            <person name="Barry K.W."/>
            <person name="Cichocki N."/>
            <person name="Veneault-Fourrey C."/>
            <person name="LaButti K."/>
            <person name="Lindquist E.A."/>
            <person name="Lipzen A."/>
            <person name="Lundell T."/>
            <person name="Morin E."/>
            <person name="Murat C."/>
            <person name="Sun H."/>
            <person name="Tunlid A."/>
            <person name="Henrissat B."/>
            <person name="Grigoriev I.V."/>
            <person name="Hibbett D.S."/>
            <person name="Martin F."/>
            <person name="Nordberg H.P."/>
            <person name="Cantor M.N."/>
            <person name="Hua S.X."/>
        </authorList>
    </citation>
    <scope>NUCLEOTIDE SEQUENCE [LARGE SCALE GENOMIC DNA]</scope>
    <source>
        <strain evidence="2 3">441</strain>
    </source>
</reference>
<name>A0A0C9Y2A6_9AGAM</name>
<evidence type="ECO:0000313" key="2">
    <source>
        <dbReference type="EMBL" id="KIK11301.1"/>
    </source>
</evidence>
<dbReference type="EMBL" id="KN834250">
    <property type="protein sequence ID" value="KIK11301.1"/>
    <property type="molecule type" value="Genomic_DNA"/>
</dbReference>
<keyword evidence="3" id="KW-1185">Reference proteome</keyword>
<proteinExistence type="predicted"/>
<dbReference type="STRING" id="765257.A0A0C9Y2A6"/>
<feature type="region of interest" description="Disordered" evidence="1">
    <location>
        <begin position="372"/>
        <end position="419"/>
    </location>
</feature>
<dbReference type="HOGENOM" id="CLU_035160_1_0_1"/>
<accession>A0A0C9Y2A6</accession>
<gene>
    <name evidence="2" type="ORF">PISMIDRAFT_19639</name>
</gene>
<evidence type="ECO:0000256" key="1">
    <source>
        <dbReference type="SAM" id="MobiDB-lite"/>
    </source>
</evidence>
<evidence type="ECO:0000313" key="3">
    <source>
        <dbReference type="Proteomes" id="UP000054018"/>
    </source>
</evidence>
<sequence length="419" mass="47105">MAVLSTCCNNGVPGRCNNEVSATKPTANKSTWAARNPGWPIMQPRQPLSTVEKEHHSAHAASRQISAAQRKDRDVLLNEAIRSLADEFEAKVQVLAMTHNVTHEKVKKLLGGHKYYRNPRGTQLANAIIHDKAHEVNEGRARGEKLSLEQIRDLARVDPKYQDMTQEEKDELLRALTEFRALKNSSVRVTNSAAARDAQSTLEHIFKILFVLESMCASLLLTAMSTTRLNRSGMGQITSWIFGRTLWTWSPMKSFAKMEQWACMHGKNIEECNSVEGMQQMCTRILNSGLRVVAKKKIRINFINFEVAIKARYGIDLLGWPEGVPFQSPRAITNAKHLRTLRDTLKAGTCRWAYMSRQQCVQYQDQLKERRSAGELVGKPRKKCSDAGRKRRRTALGKGLKSAATIDSSSGENSSEDDI</sequence>
<dbReference type="OrthoDB" id="3247681at2759"/>
<reference evidence="3" key="2">
    <citation type="submission" date="2015-01" db="EMBL/GenBank/DDBJ databases">
        <title>Evolutionary Origins and Diversification of the Mycorrhizal Mutualists.</title>
        <authorList>
            <consortium name="DOE Joint Genome Institute"/>
            <consortium name="Mycorrhizal Genomics Consortium"/>
            <person name="Kohler A."/>
            <person name="Kuo A."/>
            <person name="Nagy L.G."/>
            <person name="Floudas D."/>
            <person name="Copeland A."/>
            <person name="Barry K.W."/>
            <person name="Cichocki N."/>
            <person name="Veneault-Fourrey C."/>
            <person name="LaButti K."/>
            <person name="Lindquist E.A."/>
            <person name="Lipzen A."/>
            <person name="Lundell T."/>
            <person name="Morin E."/>
            <person name="Murat C."/>
            <person name="Riley R."/>
            <person name="Ohm R."/>
            <person name="Sun H."/>
            <person name="Tunlid A."/>
            <person name="Henrissat B."/>
            <person name="Grigoriev I.V."/>
            <person name="Hibbett D.S."/>
            <person name="Martin F."/>
        </authorList>
    </citation>
    <scope>NUCLEOTIDE SEQUENCE [LARGE SCALE GENOMIC DNA]</scope>
    <source>
        <strain evidence="3">441</strain>
    </source>
</reference>